<dbReference type="InterPro" id="IPR013766">
    <property type="entry name" value="Thioredoxin_domain"/>
</dbReference>
<reference evidence="2 3" key="1">
    <citation type="submission" date="2024-11" db="EMBL/GenBank/DDBJ databases">
        <title>A near-complete genome assembly of Cinchona calisaya.</title>
        <authorList>
            <person name="Lian D.C."/>
            <person name="Zhao X.W."/>
            <person name="Wei L."/>
        </authorList>
    </citation>
    <scope>NUCLEOTIDE SEQUENCE [LARGE SCALE GENOMIC DNA]</scope>
    <source>
        <tissue evidence="2">Nenye</tissue>
    </source>
</reference>
<feature type="domain" description="Thioredoxin" evidence="1">
    <location>
        <begin position="1"/>
        <end position="83"/>
    </location>
</feature>
<dbReference type="Gene3D" id="3.40.30.10">
    <property type="entry name" value="Glutaredoxin"/>
    <property type="match status" value="1"/>
</dbReference>
<evidence type="ECO:0000313" key="3">
    <source>
        <dbReference type="Proteomes" id="UP001630127"/>
    </source>
</evidence>
<protein>
    <recommendedName>
        <fullName evidence="1">Thioredoxin domain-containing protein</fullName>
    </recommendedName>
</protein>
<dbReference type="AlphaFoldDB" id="A0ABD2Z8N1"/>
<gene>
    <name evidence="2" type="ORF">ACH5RR_027407</name>
</gene>
<comment type="caution">
    <text evidence="2">The sequence shown here is derived from an EMBL/GenBank/DDBJ whole genome shotgun (WGS) entry which is preliminary data.</text>
</comment>
<keyword evidence="3" id="KW-1185">Reference proteome</keyword>
<dbReference type="Pfam" id="PF00085">
    <property type="entry name" value="Thioredoxin"/>
    <property type="match status" value="1"/>
</dbReference>
<dbReference type="EMBL" id="JBJUIK010000011">
    <property type="protein sequence ID" value="KAL3514690.1"/>
    <property type="molecule type" value="Genomic_DNA"/>
</dbReference>
<evidence type="ECO:0000259" key="1">
    <source>
        <dbReference type="PROSITE" id="PS51352"/>
    </source>
</evidence>
<name>A0ABD2Z8N1_9GENT</name>
<dbReference type="SUPFAM" id="SSF52833">
    <property type="entry name" value="Thioredoxin-like"/>
    <property type="match status" value="1"/>
</dbReference>
<dbReference type="CDD" id="cd02947">
    <property type="entry name" value="TRX_family"/>
    <property type="match status" value="1"/>
</dbReference>
<dbReference type="Proteomes" id="UP001630127">
    <property type="component" value="Unassembled WGS sequence"/>
</dbReference>
<dbReference type="PANTHER" id="PTHR10438">
    <property type="entry name" value="THIOREDOXIN"/>
    <property type="match status" value="1"/>
</dbReference>
<organism evidence="2 3">
    <name type="scientific">Cinchona calisaya</name>
    <dbReference type="NCBI Taxonomy" id="153742"/>
    <lineage>
        <taxon>Eukaryota</taxon>
        <taxon>Viridiplantae</taxon>
        <taxon>Streptophyta</taxon>
        <taxon>Embryophyta</taxon>
        <taxon>Tracheophyta</taxon>
        <taxon>Spermatophyta</taxon>
        <taxon>Magnoliopsida</taxon>
        <taxon>eudicotyledons</taxon>
        <taxon>Gunneridae</taxon>
        <taxon>Pentapetalae</taxon>
        <taxon>asterids</taxon>
        <taxon>lamiids</taxon>
        <taxon>Gentianales</taxon>
        <taxon>Rubiaceae</taxon>
        <taxon>Cinchonoideae</taxon>
        <taxon>Cinchoneae</taxon>
        <taxon>Cinchona</taxon>
    </lineage>
</organism>
<dbReference type="PROSITE" id="PS51352">
    <property type="entry name" value="THIOREDOXIN_2"/>
    <property type="match status" value="1"/>
</dbReference>
<evidence type="ECO:0000313" key="2">
    <source>
        <dbReference type="EMBL" id="KAL3514690.1"/>
    </source>
</evidence>
<sequence>MVAFFSATWSDDCRLINPSVEKDAKDFPQVIFVKVDVDELPNVAKKYQVSSEPTFTFFEKGAIVDKYVGKDITVLRNLISKHV</sequence>
<proteinExistence type="predicted"/>
<dbReference type="InterPro" id="IPR050620">
    <property type="entry name" value="Thioredoxin_H-type-like"/>
</dbReference>
<dbReference type="InterPro" id="IPR036249">
    <property type="entry name" value="Thioredoxin-like_sf"/>
</dbReference>
<dbReference type="PANTHER" id="PTHR10438:SF468">
    <property type="entry name" value="THIOREDOXIN-1-RELATED"/>
    <property type="match status" value="1"/>
</dbReference>
<accession>A0ABD2Z8N1</accession>